<keyword evidence="2" id="KW-0732">Signal</keyword>
<accession>A0A849BCB1</accession>
<gene>
    <name evidence="3" type="ORF">HLB16_21805</name>
</gene>
<dbReference type="EMBL" id="JABEMD010000050">
    <property type="protein sequence ID" value="NNH13491.1"/>
    <property type="molecule type" value="Genomic_DNA"/>
</dbReference>
<evidence type="ECO:0000313" key="3">
    <source>
        <dbReference type="EMBL" id="NNH13491.1"/>
    </source>
</evidence>
<dbReference type="AlphaFoldDB" id="A0A849BCB1"/>
<feature type="signal peptide" evidence="2">
    <location>
        <begin position="1"/>
        <end position="24"/>
    </location>
</feature>
<reference evidence="3 4" key="1">
    <citation type="submission" date="2020-05" db="EMBL/GenBank/DDBJ databases">
        <title>MicrobeNet Type strains.</title>
        <authorList>
            <person name="Nicholson A.C."/>
        </authorList>
    </citation>
    <scope>NUCLEOTIDE SEQUENCE [LARGE SCALE GENOMIC DNA]</scope>
    <source>
        <strain evidence="3 4">ATCC 700815</strain>
    </source>
</reference>
<name>A0A849BCB1_9BURK</name>
<evidence type="ECO:0000313" key="4">
    <source>
        <dbReference type="Proteomes" id="UP000542973"/>
    </source>
</evidence>
<organism evidence="3 4">
    <name type="scientific">Cupriavidus gilardii</name>
    <dbReference type="NCBI Taxonomy" id="82541"/>
    <lineage>
        <taxon>Bacteria</taxon>
        <taxon>Pseudomonadati</taxon>
        <taxon>Pseudomonadota</taxon>
        <taxon>Betaproteobacteria</taxon>
        <taxon>Burkholderiales</taxon>
        <taxon>Burkholderiaceae</taxon>
        <taxon>Cupriavidus</taxon>
    </lineage>
</organism>
<feature type="region of interest" description="Disordered" evidence="1">
    <location>
        <begin position="29"/>
        <end position="102"/>
    </location>
</feature>
<dbReference type="PROSITE" id="PS51257">
    <property type="entry name" value="PROKAR_LIPOPROTEIN"/>
    <property type="match status" value="1"/>
</dbReference>
<evidence type="ECO:0000256" key="2">
    <source>
        <dbReference type="SAM" id="SignalP"/>
    </source>
</evidence>
<feature type="compositionally biased region" description="Low complexity" evidence="1">
    <location>
        <begin position="29"/>
        <end position="44"/>
    </location>
</feature>
<dbReference type="GO" id="GO:0004519">
    <property type="term" value="F:endonuclease activity"/>
    <property type="evidence" value="ECO:0007669"/>
    <property type="project" value="UniProtKB-KW"/>
</dbReference>
<sequence length="130" mass="13430">MTKHHLVRSAVAALALTGSCVALAQVPGDRGAATGTAPGTAPAGQYDPANPAAAGTRDPYSSGARVGDNFDPYTQGTNQPTQQYLAPAGTQPMPMSGSYDARMENHDTHYHDLSTLGSRVGKRSQFLDGG</sequence>
<comment type="caution">
    <text evidence="3">The sequence shown here is derived from an EMBL/GenBank/DDBJ whole genome shotgun (WGS) entry which is preliminary data.</text>
</comment>
<keyword evidence="3" id="KW-0540">Nuclease</keyword>
<proteinExistence type="predicted"/>
<protein>
    <submittedName>
        <fullName evidence="3">Endonuclease</fullName>
    </submittedName>
</protein>
<dbReference type="RefSeq" id="WP_082371888.1">
    <property type="nucleotide sequence ID" value="NZ_BAAAEB010000013.1"/>
</dbReference>
<evidence type="ECO:0000256" key="1">
    <source>
        <dbReference type="SAM" id="MobiDB-lite"/>
    </source>
</evidence>
<keyword evidence="3" id="KW-0378">Hydrolase</keyword>
<feature type="compositionally biased region" description="Polar residues" evidence="1">
    <location>
        <begin position="72"/>
        <end position="84"/>
    </location>
</feature>
<dbReference type="Proteomes" id="UP000542973">
    <property type="component" value="Unassembled WGS sequence"/>
</dbReference>
<keyword evidence="3" id="KW-0255">Endonuclease</keyword>
<feature type="chain" id="PRO_5032959982" evidence="2">
    <location>
        <begin position="25"/>
        <end position="130"/>
    </location>
</feature>